<accession>A0A8J1TWV8</accession>
<comment type="subcellular location">
    <subcellularLocation>
        <location evidence="1">Membrane</location>
        <topology evidence="1">Multi-pass membrane protein</topology>
    </subcellularLocation>
</comment>
<evidence type="ECO:0000313" key="9">
    <source>
        <dbReference type="Proteomes" id="UP000749559"/>
    </source>
</evidence>
<dbReference type="PANTHER" id="PTHR45695:SF9">
    <property type="entry name" value="LEUCOKININ RECEPTOR"/>
    <property type="match status" value="1"/>
</dbReference>
<dbReference type="Pfam" id="PF00001">
    <property type="entry name" value="7tm_1"/>
    <property type="match status" value="1"/>
</dbReference>
<dbReference type="SUPFAM" id="SSF81321">
    <property type="entry name" value="Family A G protein-coupled receptor-like"/>
    <property type="match status" value="1"/>
</dbReference>
<keyword evidence="2" id="KW-0812">Transmembrane</keyword>
<keyword evidence="5" id="KW-0472">Membrane</keyword>
<dbReference type="Gene3D" id="1.20.1070.10">
    <property type="entry name" value="Rhodopsin 7-helix transmembrane proteins"/>
    <property type="match status" value="1"/>
</dbReference>
<dbReference type="SMART" id="SM01381">
    <property type="entry name" value="7TM_GPCR_Srsx"/>
    <property type="match status" value="1"/>
</dbReference>
<sequence length="417" mass="46022">MGSIIDGGIVAFIALIGIWLVVSVVSNFIVIVIVAKNKKMRTVTNLFICNLALSDIFLGVFILPQNLHDLTHTEEYFEGDFSCRVVNALPIYCIMNSICTMVMMSVERYRVIVVTSKITLKQAVQAIVAIFLIAIATCIPTIIEYSEYTISITSEEEGDVPVSLNSALLNMTSNTTTIQRLRCGSNSVSHTFSIANGFFLLVIAYVLPLIIIVTNYMRLGSFLGSRARVIQPGTTQVNSFQQSNALARKVKVVKMLVLVAVLFALCWMPYFVLLLIAKMTGADDSADLNGVFNMIRLTLSVFSTSYNTVLYVVYNTQFREGFKSILCGCSICHCCSTSNIEMFSTQATSSSGHRGPDRTGVQGSFRTEWTIPGPKLYSRTGWVMSGPLQDEAIMPTIIPARAFDQNIEEEPAAYKQK</sequence>
<name>A0A8J1TWV8_OWEFU</name>
<reference evidence="8" key="1">
    <citation type="submission" date="2022-03" db="EMBL/GenBank/DDBJ databases">
        <authorList>
            <person name="Martin C."/>
        </authorList>
    </citation>
    <scope>NUCLEOTIDE SEQUENCE</scope>
</reference>
<dbReference type="AlphaFoldDB" id="A0A8J1TWV8"/>
<organism evidence="8 9">
    <name type="scientific">Owenia fusiformis</name>
    <name type="common">Polychaete worm</name>
    <dbReference type="NCBI Taxonomy" id="6347"/>
    <lineage>
        <taxon>Eukaryota</taxon>
        <taxon>Metazoa</taxon>
        <taxon>Spiralia</taxon>
        <taxon>Lophotrochozoa</taxon>
        <taxon>Annelida</taxon>
        <taxon>Polychaeta</taxon>
        <taxon>Sedentaria</taxon>
        <taxon>Canalipalpata</taxon>
        <taxon>Sabellida</taxon>
        <taxon>Oweniida</taxon>
        <taxon>Oweniidae</taxon>
        <taxon>Owenia</taxon>
    </lineage>
</organism>
<keyword evidence="3" id="KW-1133">Transmembrane helix</keyword>
<evidence type="ECO:0000256" key="3">
    <source>
        <dbReference type="ARBA" id="ARBA00022989"/>
    </source>
</evidence>
<evidence type="ECO:0000313" key="8">
    <source>
        <dbReference type="EMBL" id="CAH1779738.1"/>
    </source>
</evidence>
<keyword evidence="4" id="KW-0297">G-protein coupled receptor</keyword>
<dbReference type="EMBL" id="CAIIXF020000003">
    <property type="protein sequence ID" value="CAH1779738.1"/>
    <property type="molecule type" value="Genomic_DNA"/>
</dbReference>
<evidence type="ECO:0000256" key="4">
    <source>
        <dbReference type="ARBA" id="ARBA00023040"/>
    </source>
</evidence>
<evidence type="ECO:0000256" key="6">
    <source>
        <dbReference type="ARBA" id="ARBA00023170"/>
    </source>
</evidence>
<comment type="caution">
    <text evidence="8">The sequence shown here is derived from an EMBL/GenBank/DDBJ whole genome shotgun (WGS) entry which is preliminary data.</text>
</comment>
<dbReference type="OrthoDB" id="5950040at2759"/>
<protein>
    <submittedName>
        <fullName evidence="8">Uncharacterized protein</fullName>
    </submittedName>
</protein>
<keyword evidence="7" id="KW-0807">Transducer</keyword>
<proteinExistence type="predicted"/>
<evidence type="ECO:0000256" key="2">
    <source>
        <dbReference type="ARBA" id="ARBA00022692"/>
    </source>
</evidence>
<dbReference type="GO" id="GO:0004930">
    <property type="term" value="F:G protein-coupled receptor activity"/>
    <property type="evidence" value="ECO:0007669"/>
    <property type="project" value="UniProtKB-KW"/>
</dbReference>
<dbReference type="InterPro" id="IPR017452">
    <property type="entry name" value="GPCR_Rhodpsn_7TM"/>
</dbReference>
<dbReference type="PROSITE" id="PS50262">
    <property type="entry name" value="G_PROTEIN_RECEP_F1_2"/>
    <property type="match status" value="1"/>
</dbReference>
<keyword evidence="9" id="KW-1185">Reference proteome</keyword>
<keyword evidence="6" id="KW-0675">Receptor</keyword>
<dbReference type="InterPro" id="IPR000276">
    <property type="entry name" value="GPCR_Rhodpsn"/>
</dbReference>
<dbReference type="Proteomes" id="UP000749559">
    <property type="component" value="Unassembled WGS sequence"/>
</dbReference>
<evidence type="ECO:0000256" key="7">
    <source>
        <dbReference type="ARBA" id="ARBA00023224"/>
    </source>
</evidence>
<gene>
    <name evidence="8" type="ORF">OFUS_LOCUS6515</name>
</gene>
<evidence type="ECO:0000256" key="5">
    <source>
        <dbReference type="ARBA" id="ARBA00023136"/>
    </source>
</evidence>
<dbReference type="GO" id="GO:0005886">
    <property type="term" value="C:plasma membrane"/>
    <property type="evidence" value="ECO:0007669"/>
    <property type="project" value="TreeGrafter"/>
</dbReference>
<dbReference type="PANTHER" id="PTHR45695">
    <property type="entry name" value="LEUCOKININ RECEPTOR-RELATED"/>
    <property type="match status" value="1"/>
</dbReference>
<evidence type="ECO:0000256" key="1">
    <source>
        <dbReference type="ARBA" id="ARBA00004141"/>
    </source>
</evidence>
<dbReference type="PRINTS" id="PR00237">
    <property type="entry name" value="GPCRRHODOPSN"/>
</dbReference>